<accession>A0A3P7Q2H4</accession>
<dbReference type="PANTHER" id="PTHR10127:SF798">
    <property type="entry name" value="ZINC METALLOPROTEINASE NAS-1"/>
    <property type="match status" value="1"/>
</dbReference>
<dbReference type="InterPro" id="IPR024079">
    <property type="entry name" value="MetalloPept_cat_dom_sf"/>
</dbReference>
<comment type="caution">
    <text evidence="1">Lacks conserved residue(s) required for the propagation of feature annotation.</text>
</comment>
<dbReference type="PANTHER" id="PTHR10127">
    <property type="entry name" value="DISCOIDIN, CUB, EGF, LAMININ , AND ZINC METALLOPROTEASE DOMAIN CONTAINING"/>
    <property type="match status" value="1"/>
</dbReference>
<proteinExistence type="predicted"/>
<dbReference type="EMBL" id="UYRT01114719">
    <property type="protein sequence ID" value="VDN49551.1"/>
    <property type="molecule type" value="Genomic_DNA"/>
</dbReference>
<dbReference type="AlphaFoldDB" id="A0A3P7Q2H4"/>
<sequence length="57" mass="6547">MSIMHYESTEGSRNGRNTIEAKIQAFTKLMGKGNDFSMSDINRINRAYNCYNYLAYG</sequence>
<name>A0A3P7Q2H4_9BILA</name>
<dbReference type="InterPro" id="IPR001506">
    <property type="entry name" value="Peptidase_M12A"/>
</dbReference>
<dbReference type="Pfam" id="PF01400">
    <property type="entry name" value="Astacin"/>
    <property type="match status" value="1"/>
</dbReference>
<evidence type="ECO:0000313" key="3">
    <source>
        <dbReference type="EMBL" id="VDN49551.1"/>
    </source>
</evidence>
<gene>
    <name evidence="3" type="ORF">GPUH_LOCUS26834</name>
</gene>
<organism evidence="3 4">
    <name type="scientific">Gongylonema pulchrum</name>
    <dbReference type="NCBI Taxonomy" id="637853"/>
    <lineage>
        <taxon>Eukaryota</taxon>
        <taxon>Metazoa</taxon>
        <taxon>Ecdysozoa</taxon>
        <taxon>Nematoda</taxon>
        <taxon>Chromadorea</taxon>
        <taxon>Rhabditida</taxon>
        <taxon>Spirurina</taxon>
        <taxon>Spiruromorpha</taxon>
        <taxon>Spiruroidea</taxon>
        <taxon>Gongylonematidae</taxon>
        <taxon>Gongylonema</taxon>
    </lineage>
</organism>
<dbReference type="PROSITE" id="PS51864">
    <property type="entry name" value="ASTACIN"/>
    <property type="match status" value="1"/>
</dbReference>
<dbReference type="GO" id="GO:0004222">
    <property type="term" value="F:metalloendopeptidase activity"/>
    <property type="evidence" value="ECO:0007669"/>
    <property type="project" value="InterPro"/>
</dbReference>
<dbReference type="OrthoDB" id="291007at2759"/>
<reference evidence="3 4" key="1">
    <citation type="submission" date="2018-11" db="EMBL/GenBank/DDBJ databases">
        <authorList>
            <consortium name="Pathogen Informatics"/>
        </authorList>
    </citation>
    <scope>NUCLEOTIDE SEQUENCE [LARGE SCALE GENOMIC DNA]</scope>
</reference>
<keyword evidence="4" id="KW-1185">Reference proteome</keyword>
<feature type="domain" description="Peptidase M12A" evidence="2">
    <location>
        <begin position="1"/>
        <end position="51"/>
    </location>
</feature>
<protein>
    <recommendedName>
        <fullName evidence="2">Peptidase M12A domain-containing protein</fullName>
    </recommendedName>
</protein>
<dbReference type="Proteomes" id="UP000271098">
    <property type="component" value="Unassembled WGS sequence"/>
</dbReference>
<evidence type="ECO:0000256" key="1">
    <source>
        <dbReference type="PROSITE-ProRule" id="PRU01211"/>
    </source>
</evidence>
<dbReference type="GO" id="GO:0006508">
    <property type="term" value="P:proteolysis"/>
    <property type="evidence" value="ECO:0007669"/>
    <property type="project" value="InterPro"/>
</dbReference>
<evidence type="ECO:0000313" key="4">
    <source>
        <dbReference type="Proteomes" id="UP000271098"/>
    </source>
</evidence>
<dbReference type="Gene3D" id="3.40.390.10">
    <property type="entry name" value="Collagenase (Catalytic Domain)"/>
    <property type="match status" value="1"/>
</dbReference>
<evidence type="ECO:0000259" key="2">
    <source>
        <dbReference type="PROSITE" id="PS51864"/>
    </source>
</evidence>